<sequence>MGTESEIQQLIISTLQTSISLWEEYNMYFFKKQQSYKCCDSYYLKYCQRHLEKLSIFIVFTIVISKLQQKQ</sequence>
<comment type="caution">
    <text evidence="1">The sequence shown here is derived from an EMBL/GenBank/DDBJ whole genome shotgun (WGS) entry which is preliminary data.</text>
</comment>
<accession>A0A8S1T921</accession>
<name>A0A8S1T921_PAROT</name>
<reference evidence="1" key="1">
    <citation type="submission" date="2021-01" db="EMBL/GenBank/DDBJ databases">
        <authorList>
            <consortium name="Genoscope - CEA"/>
            <person name="William W."/>
        </authorList>
    </citation>
    <scope>NUCLEOTIDE SEQUENCE</scope>
</reference>
<evidence type="ECO:0000313" key="2">
    <source>
        <dbReference type="Proteomes" id="UP000683925"/>
    </source>
</evidence>
<dbReference type="EMBL" id="CAJJDP010000020">
    <property type="protein sequence ID" value="CAD8148127.1"/>
    <property type="molecule type" value="Genomic_DNA"/>
</dbReference>
<dbReference type="AlphaFoldDB" id="A0A8S1T921"/>
<organism evidence="1 2">
    <name type="scientific">Paramecium octaurelia</name>
    <dbReference type="NCBI Taxonomy" id="43137"/>
    <lineage>
        <taxon>Eukaryota</taxon>
        <taxon>Sar</taxon>
        <taxon>Alveolata</taxon>
        <taxon>Ciliophora</taxon>
        <taxon>Intramacronucleata</taxon>
        <taxon>Oligohymenophorea</taxon>
        <taxon>Peniculida</taxon>
        <taxon>Parameciidae</taxon>
        <taxon>Paramecium</taxon>
    </lineage>
</organism>
<evidence type="ECO:0000313" key="1">
    <source>
        <dbReference type="EMBL" id="CAD8148127.1"/>
    </source>
</evidence>
<gene>
    <name evidence="1" type="ORF">POCTA_138.1.T0200370</name>
</gene>
<keyword evidence="2" id="KW-1185">Reference proteome</keyword>
<proteinExistence type="predicted"/>
<protein>
    <submittedName>
        <fullName evidence="1">Uncharacterized protein</fullName>
    </submittedName>
</protein>
<dbReference type="Proteomes" id="UP000683925">
    <property type="component" value="Unassembled WGS sequence"/>
</dbReference>